<keyword evidence="14" id="KW-1185">Reference proteome</keyword>
<dbReference type="EMBL" id="CP137312">
    <property type="protein sequence ID" value="WQF87590.1"/>
    <property type="molecule type" value="Genomic_DNA"/>
</dbReference>
<dbReference type="GO" id="GO:0140359">
    <property type="term" value="F:ABC-type transporter activity"/>
    <property type="evidence" value="ECO:0007669"/>
    <property type="project" value="InterPro"/>
</dbReference>
<dbReference type="InterPro" id="IPR050173">
    <property type="entry name" value="ABC_transporter_C-like"/>
</dbReference>
<feature type="transmembrane region" description="Helical" evidence="10">
    <location>
        <begin position="50"/>
        <end position="69"/>
    </location>
</feature>
<dbReference type="CDD" id="cd18580">
    <property type="entry name" value="ABC_6TM_ABCC_D2"/>
    <property type="match status" value="1"/>
</dbReference>
<dbReference type="GO" id="GO:0005886">
    <property type="term" value="C:plasma membrane"/>
    <property type="evidence" value="ECO:0007669"/>
    <property type="project" value="UniProtKB-SubCell"/>
</dbReference>
<sequence>MDALGFSRSARRSTAGQTVLLQTLACSNTATPSFPLCSGTLASNFFDEEILFSIVPCSIAILWGLHRCLRLWSKPVVSQGSVLASRHLAGCIVLAVVLFLLFPSSLAVAPAAAALVSGLIGYRRPTPGPESPQGSRLLTRKMILWQALPAFQLAALLFLVWITTTNTPPDATSGITVASWSLSLASSLLLLLVSRLEHSKSRPPSALLQTFLLVTIVLDAARFRTAWFSAGGPVHDEARQLLPVQLIIKILLLIAESGSKAAVIAIPARRISREEASGIFGTAFALWILPLLSSGWRKDLTVDDLEPVDEALSSERVLDKLSSAWQKADPDRSHALALAVLRAFWVEVLIIHIPRLAVVGFGLVQPLLVQTTIQYIQNHDEDGTADASFGSWLVAAFAVTYLGLAISTQLCGQLTNRLITRLRGSLVALIYQTMLSLRAETGTSQAAVSLMSTEVERINVAAHWSFSIVPNLLQLAVALRILTGQLGGVSVAPVVVAIRESMFLPLFPSLYLPPPLFCVSAGVRVGQLVPPRQRRWMQAIQRRVGITTDIIGSVRGVKMSGLSAIVRDQIQGLRDFELDESKRFRRMQIVNVVIGSTVNSLDIPAPLFVRPNPFPGQFPSIMTPSITFAAFAVVQKLSGGPPLNVVQAFTSLSLLGILISPVTELVMIPNNLGSTIGCLDRIQEFLVREKRDEIRRLTPRRSPIRGQDGETTESPARSQPLITVSDGSFGWRAAEPILHGLNLDICPSTLTILVGPVGSGKSTLLKSLAGETHRIAGSVEYHTATADVAYCDQDPWILNQSIRDNICGGSGAGHDPDLYGKVIRACQLEEDLGLLPQGDETLVGTSGAALSGGQRHRVALARAVYSGKQVVIMDDNLKGLDSNTASRCFHALFGPGGLLRGKDKAVILATHNAQWLRHADTIVALGADGTISERGSYEELSKNGGYVSSLHVSEQSGHTDNTDGDDDNKLSSEAVQPKQQNGTQRDKPVSAGRSGSSPSPRARGAANTSSLFYYIKSMGIPSFALFLAMVLIQTFCRTMQRLWVKFWVAANEGGGQQSVSLWAGVYILWGVMTEVTFTAEVFWFLVIVVPHSAKGLHFSVLKAAIAAPLSFFVKTDTGVVINRFSQDMNLVDLPLPIAFLLTFDSTDLPMPPETISLTPGCALLTPAGLTLTIADVILTCVATGYLALAIPFLAAVLYAIQRVYLETSRQVRLLDIETKSPIFSHFIASFAGLVTVRAMDRTAECQAENLARLDLSQRAFYAMSSLQSWLLLVLNLVVAGLAVLLVGLAVALRDAIDPGLLGVALVSVMGFGQLLTGLLNNWATLETSLGAVARIREFEAETPSEQDKDGDTPVAVEEWPIEGKIDVKNVSAAYDDDHQVLGDVTLSVDPGEKVAICGRTGSGKSTLIALLLRLHDPSSGTIEIDGVDIASVPINQLRESLVALPQDPLFLPGTVRRNLDPFDARDDDAVWTALDKTGLKALFEDKGGLEADLKTDWLSAGQKQLFCMARAVLRNSRILLLDEATSSLDQATEQVVQDLIRSEFQGWTVVVIAHRLKAVADFDKIVTLQDGRVVEFDRPATLLEKGGVFASLWKLQEG</sequence>
<dbReference type="InterPro" id="IPR036640">
    <property type="entry name" value="ABC1_TM_sf"/>
</dbReference>
<evidence type="ECO:0000256" key="9">
    <source>
        <dbReference type="SAM" id="MobiDB-lite"/>
    </source>
</evidence>
<dbReference type="InterPro" id="IPR003593">
    <property type="entry name" value="AAA+_ATPase"/>
</dbReference>
<dbReference type="InterPro" id="IPR003439">
    <property type="entry name" value="ABC_transporter-like_ATP-bd"/>
</dbReference>
<dbReference type="Pfam" id="PF00664">
    <property type="entry name" value="ABC_membrane"/>
    <property type="match status" value="2"/>
</dbReference>
<dbReference type="GO" id="GO:0016887">
    <property type="term" value="F:ATP hydrolysis activity"/>
    <property type="evidence" value="ECO:0007669"/>
    <property type="project" value="InterPro"/>
</dbReference>
<organism evidence="13 14">
    <name type="scientific">Colletotrichum destructivum</name>
    <dbReference type="NCBI Taxonomy" id="34406"/>
    <lineage>
        <taxon>Eukaryota</taxon>
        <taxon>Fungi</taxon>
        <taxon>Dikarya</taxon>
        <taxon>Ascomycota</taxon>
        <taxon>Pezizomycotina</taxon>
        <taxon>Sordariomycetes</taxon>
        <taxon>Hypocreomycetidae</taxon>
        <taxon>Glomerellales</taxon>
        <taxon>Glomerellaceae</taxon>
        <taxon>Colletotrichum</taxon>
        <taxon>Colletotrichum destructivum species complex</taxon>
    </lineage>
</organism>
<dbReference type="PROSITE" id="PS50893">
    <property type="entry name" value="ABC_TRANSPORTER_2"/>
    <property type="match status" value="2"/>
</dbReference>
<evidence type="ECO:0000313" key="13">
    <source>
        <dbReference type="EMBL" id="WQF87590.1"/>
    </source>
</evidence>
<dbReference type="PROSITE" id="PS50929">
    <property type="entry name" value="ABC_TM1F"/>
    <property type="match status" value="2"/>
</dbReference>
<dbReference type="InterPro" id="IPR044726">
    <property type="entry name" value="ABCC_6TM_D2"/>
</dbReference>
<evidence type="ECO:0000256" key="2">
    <source>
        <dbReference type="ARBA" id="ARBA00022448"/>
    </source>
</evidence>
<dbReference type="SMART" id="SM00382">
    <property type="entry name" value="AAA"/>
    <property type="match status" value="2"/>
</dbReference>
<feature type="transmembrane region" description="Helical" evidence="10">
    <location>
        <begin position="1176"/>
        <end position="1200"/>
    </location>
</feature>
<dbReference type="SUPFAM" id="SSF52540">
    <property type="entry name" value="P-loop containing nucleoside triphosphate hydrolases"/>
    <property type="match status" value="2"/>
</dbReference>
<evidence type="ECO:0000256" key="10">
    <source>
        <dbReference type="SAM" id="Phobius"/>
    </source>
</evidence>
<evidence type="ECO:0000256" key="3">
    <source>
        <dbReference type="ARBA" id="ARBA00022475"/>
    </source>
</evidence>
<evidence type="ECO:0000259" key="11">
    <source>
        <dbReference type="PROSITE" id="PS50893"/>
    </source>
</evidence>
<feature type="region of interest" description="Disordered" evidence="9">
    <location>
        <begin position="951"/>
        <end position="1005"/>
    </location>
</feature>
<proteinExistence type="predicted"/>
<evidence type="ECO:0000256" key="4">
    <source>
        <dbReference type="ARBA" id="ARBA00022692"/>
    </source>
</evidence>
<feature type="compositionally biased region" description="Polar residues" evidence="9">
    <location>
        <begin position="971"/>
        <end position="983"/>
    </location>
</feature>
<dbReference type="GeneID" id="87949104"/>
<feature type="compositionally biased region" description="Low complexity" evidence="9">
    <location>
        <begin position="990"/>
        <end position="1005"/>
    </location>
</feature>
<feature type="transmembrane region" description="Helical" evidence="10">
    <location>
        <begin position="1299"/>
        <end position="1319"/>
    </location>
</feature>
<keyword evidence="5" id="KW-0547">Nucleotide-binding</keyword>
<dbReference type="FunFam" id="3.40.50.300:FF:000838">
    <property type="entry name" value="ABC multidrug transporter (Eurofung)"/>
    <property type="match status" value="1"/>
</dbReference>
<evidence type="ECO:0000256" key="5">
    <source>
        <dbReference type="ARBA" id="ARBA00022741"/>
    </source>
</evidence>
<evidence type="ECO:0000256" key="6">
    <source>
        <dbReference type="ARBA" id="ARBA00022840"/>
    </source>
</evidence>
<evidence type="ECO:0000256" key="1">
    <source>
        <dbReference type="ARBA" id="ARBA00004651"/>
    </source>
</evidence>
<protein>
    <submittedName>
        <fullName evidence="13">AAA+ ATPase domain, ABC transporter type 1, transmembrane domain-containing protein</fullName>
    </submittedName>
</protein>
<dbReference type="KEGG" id="cdet:87949104"/>
<keyword evidence="6" id="KW-0067">ATP-binding</keyword>
<feature type="transmembrane region" description="Helical" evidence="10">
    <location>
        <begin position="1011"/>
        <end position="1032"/>
    </location>
</feature>
<evidence type="ECO:0000256" key="8">
    <source>
        <dbReference type="ARBA" id="ARBA00023136"/>
    </source>
</evidence>
<feature type="transmembrane region" description="Helical" evidence="10">
    <location>
        <begin position="1269"/>
        <end position="1292"/>
    </location>
</feature>
<feature type="transmembrane region" description="Helical" evidence="10">
    <location>
        <begin position="143"/>
        <end position="162"/>
    </location>
</feature>
<dbReference type="Gene3D" id="3.40.50.300">
    <property type="entry name" value="P-loop containing nucleotide triphosphate hydrolases"/>
    <property type="match status" value="2"/>
</dbReference>
<keyword evidence="2" id="KW-0813">Transport</keyword>
<dbReference type="InterPro" id="IPR017871">
    <property type="entry name" value="ABC_transporter-like_CS"/>
</dbReference>
<feature type="transmembrane region" description="Helical" evidence="10">
    <location>
        <begin position="1066"/>
        <end position="1089"/>
    </location>
</feature>
<accession>A0AAX4IWJ0</accession>
<keyword evidence="4 10" id="KW-0812">Transmembrane</keyword>
<evidence type="ECO:0000313" key="14">
    <source>
        <dbReference type="Proteomes" id="UP001322277"/>
    </source>
</evidence>
<dbReference type="CDD" id="cd03244">
    <property type="entry name" value="ABCC_MRP_domain2"/>
    <property type="match status" value="1"/>
</dbReference>
<keyword evidence="8 10" id="KW-0472">Membrane</keyword>
<feature type="domain" description="ABC transporter" evidence="11">
    <location>
        <begin position="1365"/>
        <end position="1595"/>
    </location>
</feature>
<feature type="domain" description="ABC transporter" evidence="11">
    <location>
        <begin position="722"/>
        <end position="953"/>
    </location>
</feature>
<feature type="domain" description="ABC transmembrane type-1" evidence="12">
    <location>
        <begin position="1024"/>
        <end position="1327"/>
    </location>
</feature>
<dbReference type="FunFam" id="1.20.1560.10:FF:000066">
    <property type="entry name" value="ABC multidrug transporter (Eurofung)"/>
    <property type="match status" value="1"/>
</dbReference>
<dbReference type="Proteomes" id="UP001322277">
    <property type="component" value="Chromosome 8"/>
</dbReference>
<feature type="region of interest" description="Disordered" evidence="9">
    <location>
        <begin position="697"/>
        <end position="718"/>
    </location>
</feature>
<dbReference type="GO" id="GO:0005524">
    <property type="term" value="F:ATP binding"/>
    <property type="evidence" value="ECO:0007669"/>
    <property type="project" value="UniProtKB-KW"/>
</dbReference>
<dbReference type="Gene3D" id="1.20.1560.10">
    <property type="entry name" value="ABC transporter type 1, transmembrane domain"/>
    <property type="match status" value="2"/>
</dbReference>
<dbReference type="PROSITE" id="PS00211">
    <property type="entry name" value="ABC_TRANSPORTER_1"/>
    <property type="match status" value="1"/>
</dbReference>
<name>A0AAX4IWJ0_9PEZI</name>
<dbReference type="PANTHER" id="PTHR24223:SF399">
    <property type="entry name" value="ABC TRANSPORTER ATNG"/>
    <property type="match status" value="1"/>
</dbReference>
<dbReference type="PANTHER" id="PTHR24223">
    <property type="entry name" value="ATP-BINDING CASSETTE SUB-FAMILY C"/>
    <property type="match status" value="1"/>
</dbReference>
<feature type="domain" description="ABC transmembrane type-1" evidence="12">
    <location>
        <begin position="356"/>
        <end position="601"/>
    </location>
</feature>
<evidence type="ECO:0000259" key="12">
    <source>
        <dbReference type="PROSITE" id="PS50929"/>
    </source>
</evidence>
<evidence type="ECO:0000256" key="7">
    <source>
        <dbReference type="ARBA" id="ARBA00022989"/>
    </source>
</evidence>
<reference evidence="14" key="1">
    <citation type="journal article" date="2023" name="bioRxiv">
        <title>Complete genome of the Medicago anthracnose fungus, Colletotrichum destructivum, reveals a mini-chromosome-like region within a core chromosome.</title>
        <authorList>
            <person name="Lapalu N."/>
            <person name="Simon A."/>
            <person name="Lu A."/>
            <person name="Plaumann P.-L."/>
            <person name="Amselem J."/>
            <person name="Pigne S."/>
            <person name="Auger A."/>
            <person name="Koch C."/>
            <person name="Dallery J.-F."/>
            <person name="O'Connell R.J."/>
        </authorList>
    </citation>
    <scope>NUCLEOTIDE SEQUENCE [LARGE SCALE GENOMIC DNA]</scope>
    <source>
        <strain evidence="14">CBS 520.97</strain>
    </source>
</reference>
<feature type="transmembrane region" description="Helical" evidence="10">
    <location>
        <begin position="174"/>
        <end position="194"/>
    </location>
</feature>
<dbReference type="InterPro" id="IPR027417">
    <property type="entry name" value="P-loop_NTPase"/>
</dbReference>
<comment type="subcellular location">
    <subcellularLocation>
        <location evidence="1">Cell membrane</location>
        <topology evidence="1">Multi-pass membrane protein</topology>
    </subcellularLocation>
</comment>
<keyword evidence="3" id="KW-1003">Cell membrane</keyword>
<keyword evidence="7 10" id="KW-1133">Transmembrane helix</keyword>
<gene>
    <name evidence="13" type="ORF">CDEST_12604</name>
</gene>
<dbReference type="Pfam" id="PF00005">
    <property type="entry name" value="ABC_tran"/>
    <property type="match status" value="2"/>
</dbReference>
<dbReference type="RefSeq" id="XP_062784811.1">
    <property type="nucleotide sequence ID" value="XM_062928760.1"/>
</dbReference>
<dbReference type="InterPro" id="IPR011527">
    <property type="entry name" value="ABC1_TM_dom"/>
</dbReference>
<dbReference type="SUPFAM" id="SSF90123">
    <property type="entry name" value="ABC transporter transmembrane region"/>
    <property type="match status" value="3"/>
</dbReference>